<accession>A0A4Y2VPT8</accession>
<feature type="domain" description="DUF7869" evidence="1">
    <location>
        <begin position="73"/>
        <end position="209"/>
    </location>
</feature>
<dbReference type="EMBL" id="BGPR01048781">
    <property type="protein sequence ID" value="GBO25790.1"/>
    <property type="molecule type" value="Genomic_DNA"/>
</dbReference>
<sequence>MESQETQRDERQDIKFRVVSHFAVQLRTELALPKLLLMDQFHKRLLWLYLFNIHVHDTSTPVSDMFHLMEGVAKKGANTVCSFLYHVIKMNFDDEKHERIILFSDACSGQNRNYMVFHFLCMLCRYLNVQIVHLFPVREHSYCQCDRNSRNYSQRLKRMEVVETEQEYVDMIQSSRNPLFIMVDGMRDGILFDFETTMKAKILQISKAVRVTNGSVSF</sequence>
<organism evidence="2 3">
    <name type="scientific">Araneus ventricosus</name>
    <name type="common">Orbweaver spider</name>
    <name type="synonym">Epeira ventricosa</name>
    <dbReference type="NCBI Taxonomy" id="182803"/>
    <lineage>
        <taxon>Eukaryota</taxon>
        <taxon>Metazoa</taxon>
        <taxon>Ecdysozoa</taxon>
        <taxon>Arthropoda</taxon>
        <taxon>Chelicerata</taxon>
        <taxon>Arachnida</taxon>
        <taxon>Araneae</taxon>
        <taxon>Araneomorphae</taxon>
        <taxon>Entelegynae</taxon>
        <taxon>Araneoidea</taxon>
        <taxon>Araneidae</taxon>
        <taxon>Araneus</taxon>
    </lineage>
</organism>
<protein>
    <recommendedName>
        <fullName evidence="1">DUF7869 domain-containing protein</fullName>
    </recommendedName>
</protein>
<dbReference type="PANTHER" id="PTHR34415">
    <property type="entry name" value="INTEGRASE CATALYTIC DOMAIN-CONTAINING PROTEIN"/>
    <property type="match status" value="1"/>
</dbReference>
<evidence type="ECO:0000313" key="3">
    <source>
        <dbReference type="Proteomes" id="UP000499080"/>
    </source>
</evidence>
<dbReference type="InterPro" id="IPR057191">
    <property type="entry name" value="DUF7869"/>
</dbReference>
<evidence type="ECO:0000313" key="2">
    <source>
        <dbReference type="EMBL" id="GBO25790.1"/>
    </source>
</evidence>
<evidence type="ECO:0000259" key="1">
    <source>
        <dbReference type="Pfam" id="PF25273"/>
    </source>
</evidence>
<gene>
    <name evidence="2" type="ORF">AVEN_219681_1</name>
</gene>
<proteinExistence type="predicted"/>
<dbReference type="OrthoDB" id="6747067at2759"/>
<comment type="caution">
    <text evidence="2">The sequence shown here is derived from an EMBL/GenBank/DDBJ whole genome shotgun (WGS) entry which is preliminary data.</text>
</comment>
<keyword evidence="3" id="KW-1185">Reference proteome</keyword>
<reference evidence="2 3" key="1">
    <citation type="journal article" date="2019" name="Sci. Rep.">
        <title>Orb-weaving spider Araneus ventricosus genome elucidates the spidroin gene catalogue.</title>
        <authorList>
            <person name="Kono N."/>
            <person name="Nakamura H."/>
            <person name="Ohtoshi R."/>
            <person name="Moran D.A.P."/>
            <person name="Shinohara A."/>
            <person name="Yoshida Y."/>
            <person name="Fujiwara M."/>
            <person name="Mori M."/>
            <person name="Tomita M."/>
            <person name="Arakawa K."/>
        </authorList>
    </citation>
    <scope>NUCLEOTIDE SEQUENCE [LARGE SCALE GENOMIC DNA]</scope>
</reference>
<name>A0A4Y2VPT8_ARAVE</name>
<dbReference type="PANTHER" id="PTHR34415:SF1">
    <property type="entry name" value="INTEGRASE CATALYTIC DOMAIN-CONTAINING PROTEIN"/>
    <property type="match status" value="1"/>
</dbReference>
<dbReference type="Proteomes" id="UP000499080">
    <property type="component" value="Unassembled WGS sequence"/>
</dbReference>
<dbReference type="AlphaFoldDB" id="A0A4Y2VPT8"/>
<dbReference type="Pfam" id="PF25273">
    <property type="entry name" value="DUF7869"/>
    <property type="match status" value="1"/>
</dbReference>